<evidence type="ECO:0000313" key="3">
    <source>
        <dbReference type="EMBL" id="KZP06046.1"/>
    </source>
</evidence>
<evidence type="ECO:0000256" key="1">
    <source>
        <dbReference type="SAM" id="Coils"/>
    </source>
</evidence>
<feature type="coiled-coil region" evidence="1">
    <location>
        <begin position="213"/>
        <end position="240"/>
    </location>
</feature>
<feature type="region of interest" description="Disordered" evidence="2">
    <location>
        <begin position="1"/>
        <end position="33"/>
    </location>
</feature>
<keyword evidence="4" id="KW-1185">Reference proteome</keyword>
<evidence type="ECO:0000313" key="4">
    <source>
        <dbReference type="Proteomes" id="UP000076532"/>
    </source>
</evidence>
<accession>A0A167WFS1</accession>
<organism evidence="3 4">
    <name type="scientific">Athelia psychrophila</name>
    <dbReference type="NCBI Taxonomy" id="1759441"/>
    <lineage>
        <taxon>Eukaryota</taxon>
        <taxon>Fungi</taxon>
        <taxon>Dikarya</taxon>
        <taxon>Basidiomycota</taxon>
        <taxon>Agaricomycotina</taxon>
        <taxon>Agaricomycetes</taxon>
        <taxon>Agaricomycetidae</taxon>
        <taxon>Atheliales</taxon>
        <taxon>Atheliaceae</taxon>
        <taxon>Athelia</taxon>
    </lineage>
</organism>
<keyword evidence="1" id="KW-0175">Coiled coil</keyword>
<gene>
    <name evidence="3" type="ORF">FIBSPDRAFT_903076</name>
</gene>
<protein>
    <submittedName>
        <fullName evidence="3">Uncharacterized protein</fullName>
    </submittedName>
</protein>
<evidence type="ECO:0000256" key="2">
    <source>
        <dbReference type="SAM" id="MobiDB-lite"/>
    </source>
</evidence>
<sequence length="436" mass="48714">MLGSVPAQHSEQLESKKQTNNPSSKLFSSPVSSPTKIPVIRVIVSDRLGFINITVTSLPTFLEELKLGIARRYLFGPATLGICAKHFSNNTTAPILEKLQVMKVTGPYALRFATDIHLVGLGKMEIREIADVRDAEEQWAFGTGKEPLDLNCGVGNFESIVHMSYRHYSLPYTEAIRVELAAVETKRPFGHVVTAKKKKIKTPTGRRWSIWVVKTLKKKLKRAENTLKETRAAFEGLNEGLCTAKMAEFQMKLLDGPKTNKLVEGSVTWLASGMAIEVAQDKLATDTRSLLGIHATILAKTTFAHRQSQLRGRVQRFQQEVFRMFGIYDEKEVTLRLVDEDLAQTNLNLDEKGWGALNDVELTPDAPELNIHHLMEAKQELQKGQANDCQGLMLALWTQGLLLRTTIRNANSTVFYGFLRHYGSLILAYLAPVAAQ</sequence>
<reference evidence="3 4" key="1">
    <citation type="journal article" date="2016" name="Mol. Biol. Evol.">
        <title>Comparative Genomics of Early-Diverging Mushroom-Forming Fungi Provides Insights into the Origins of Lignocellulose Decay Capabilities.</title>
        <authorList>
            <person name="Nagy L.G."/>
            <person name="Riley R."/>
            <person name="Tritt A."/>
            <person name="Adam C."/>
            <person name="Daum C."/>
            <person name="Floudas D."/>
            <person name="Sun H."/>
            <person name="Yadav J.S."/>
            <person name="Pangilinan J."/>
            <person name="Larsson K.H."/>
            <person name="Matsuura K."/>
            <person name="Barry K."/>
            <person name="Labutti K."/>
            <person name="Kuo R."/>
            <person name="Ohm R.A."/>
            <person name="Bhattacharya S.S."/>
            <person name="Shirouzu T."/>
            <person name="Yoshinaga Y."/>
            <person name="Martin F.M."/>
            <person name="Grigoriev I.V."/>
            <person name="Hibbett D.S."/>
        </authorList>
    </citation>
    <scope>NUCLEOTIDE SEQUENCE [LARGE SCALE GENOMIC DNA]</scope>
    <source>
        <strain evidence="3 4">CBS 109695</strain>
    </source>
</reference>
<dbReference type="EMBL" id="KV417806">
    <property type="protein sequence ID" value="KZP06046.1"/>
    <property type="molecule type" value="Genomic_DNA"/>
</dbReference>
<dbReference type="Proteomes" id="UP000076532">
    <property type="component" value="Unassembled WGS sequence"/>
</dbReference>
<dbReference type="AlphaFoldDB" id="A0A167WFS1"/>
<proteinExistence type="predicted"/>
<dbReference type="OrthoDB" id="3192989at2759"/>
<feature type="compositionally biased region" description="Low complexity" evidence="2">
    <location>
        <begin position="22"/>
        <end position="33"/>
    </location>
</feature>
<name>A0A167WFS1_9AGAM</name>